<evidence type="ECO:0000256" key="3">
    <source>
        <dbReference type="ARBA" id="ARBA00006059"/>
    </source>
</evidence>
<feature type="region of interest" description="Disordered" evidence="13">
    <location>
        <begin position="617"/>
        <end position="770"/>
    </location>
</feature>
<feature type="compositionally biased region" description="Polar residues" evidence="13">
    <location>
        <begin position="703"/>
        <end position="723"/>
    </location>
</feature>
<dbReference type="EMBL" id="JAWQEG010003922">
    <property type="protein sequence ID" value="KAK3863850.1"/>
    <property type="molecule type" value="Genomic_DNA"/>
</dbReference>
<keyword evidence="11" id="KW-0206">Cytoskeleton</keyword>
<organism evidence="14 15">
    <name type="scientific">Petrolisthes cinctipes</name>
    <name type="common">Flat porcelain crab</name>
    <dbReference type="NCBI Taxonomy" id="88211"/>
    <lineage>
        <taxon>Eukaryota</taxon>
        <taxon>Metazoa</taxon>
        <taxon>Ecdysozoa</taxon>
        <taxon>Arthropoda</taxon>
        <taxon>Crustacea</taxon>
        <taxon>Multicrustacea</taxon>
        <taxon>Malacostraca</taxon>
        <taxon>Eumalacostraca</taxon>
        <taxon>Eucarida</taxon>
        <taxon>Decapoda</taxon>
        <taxon>Pleocyemata</taxon>
        <taxon>Anomura</taxon>
        <taxon>Galatheoidea</taxon>
        <taxon>Porcellanidae</taxon>
        <taxon>Petrolisthes</taxon>
    </lineage>
</organism>
<keyword evidence="7" id="KW-0677">Repeat</keyword>
<protein>
    <submittedName>
        <fullName evidence="14">Uncharacterized protein</fullName>
    </submittedName>
</protein>
<feature type="compositionally biased region" description="Pro residues" evidence="13">
    <location>
        <begin position="686"/>
        <end position="696"/>
    </location>
</feature>
<dbReference type="GO" id="GO:0045184">
    <property type="term" value="P:establishment of protein localization"/>
    <property type="evidence" value="ECO:0007669"/>
    <property type="project" value="TreeGrafter"/>
</dbReference>
<keyword evidence="4" id="KW-1003">Cell membrane</keyword>
<feature type="compositionally biased region" description="Low complexity" evidence="13">
    <location>
        <begin position="668"/>
        <end position="685"/>
    </location>
</feature>
<comment type="similarity">
    <text evidence="3">Belongs to the WD repeat fritz family.</text>
</comment>
<dbReference type="GO" id="GO:0005886">
    <property type="term" value="C:plasma membrane"/>
    <property type="evidence" value="ECO:0007669"/>
    <property type="project" value="UniProtKB-SubCell"/>
</dbReference>
<evidence type="ECO:0000256" key="11">
    <source>
        <dbReference type="ARBA" id="ARBA00023212"/>
    </source>
</evidence>
<dbReference type="SUPFAM" id="SSF50978">
    <property type="entry name" value="WD40 repeat-like"/>
    <property type="match status" value="1"/>
</dbReference>
<evidence type="ECO:0000256" key="7">
    <source>
        <dbReference type="ARBA" id="ARBA00022737"/>
    </source>
</evidence>
<evidence type="ECO:0000313" key="14">
    <source>
        <dbReference type="EMBL" id="KAK3863850.1"/>
    </source>
</evidence>
<dbReference type="InterPro" id="IPR036322">
    <property type="entry name" value="WD40_repeat_dom_sf"/>
</dbReference>
<dbReference type="Proteomes" id="UP001286313">
    <property type="component" value="Unassembled WGS sequence"/>
</dbReference>
<evidence type="ECO:0000256" key="10">
    <source>
        <dbReference type="ARBA" id="ARBA00023136"/>
    </source>
</evidence>
<keyword evidence="9" id="KW-0969">Cilium</keyword>
<proteinExistence type="inferred from homology"/>
<feature type="compositionally biased region" description="Low complexity" evidence="13">
    <location>
        <begin position="732"/>
        <end position="747"/>
    </location>
</feature>
<keyword evidence="12" id="KW-0966">Cell projection</keyword>
<dbReference type="GO" id="GO:0097541">
    <property type="term" value="C:axonemal basal plate"/>
    <property type="evidence" value="ECO:0007669"/>
    <property type="project" value="TreeGrafter"/>
</dbReference>
<dbReference type="Pfam" id="PF11768">
    <property type="entry name" value="Frtz"/>
    <property type="match status" value="1"/>
</dbReference>
<dbReference type="InterPro" id="IPR024511">
    <property type="entry name" value="Frtz"/>
</dbReference>
<keyword evidence="8" id="KW-0970">Cilium biogenesis/degradation</keyword>
<evidence type="ECO:0000256" key="9">
    <source>
        <dbReference type="ARBA" id="ARBA00023069"/>
    </source>
</evidence>
<evidence type="ECO:0000256" key="8">
    <source>
        <dbReference type="ARBA" id="ARBA00022794"/>
    </source>
</evidence>
<dbReference type="PANTHER" id="PTHR13667:SF5">
    <property type="entry name" value="WD REPEAT-CONTAINING AND PLANAR CELL POLARITY EFFECTOR PROTEIN FRITZ HOMOLOG"/>
    <property type="match status" value="1"/>
</dbReference>
<evidence type="ECO:0000256" key="4">
    <source>
        <dbReference type="ARBA" id="ARBA00022475"/>
    </source>
</evidence>
<accession>A0AAE1EY79</accession>
<keyword evidence="10" id="KW-0472">Membrane</keyword>
<dbReference type="GO" id="GO:0007399">
    <property type="term" value="P:nervous system development"/>
    <property type="evidence" value="ECO:0007669"/>
    <property type="project" value="TreeGrafter"/>
</dbReference>
<evidence type="ECO:0000256" key="13">
    <source>
        <dbReference type="SAM" id="MobiDB-lite"/>
    </source>
</evidence>
<comment type="subcellular location">
    <subcellularLocation>
        <location evidence="1">Cell membrane</location>
    </subcellularLocation>
    <subcellularLocation>
        <location evidence="2">Cytoplasm</location>
        <location evidence="2">Cytoskeleton</location>
        <location evidence="2">Cilium axoneme</location>
    </subcellularLocation>
</comment>
<dbReference type="GO" id="GO:0044782">
    <property type="term" value="P:cilium organization"/>
    <property type="evidence" value="ECO:0007669"/>
    <property type="project" value="TreeGrafter"/>
</dbReference>
<comment type="caution">
    <text evidence="14">The sequence shown here is derived from an EMBL/GenBank/DDBJ whole genome shotgun (WGS) entry which is preliminary data.</text>
</comment>
<sequence>MVTLLGDVHFWTLRDDVIVKDADVGAFRYQDKNTVSRERVYYEDKRRYLEARGVMVAPKNTRPVKLRDSLKELEELLGRERVVSEGWRCGGVYQLVFATGVLALLTINTATGDIVRVVFDRFLVGKLLSEHLADVVMTRQHLLLSYNECRVSVVHLGRMASEAAPLERLSALDPKMHTCEVAGPAGRRFERKLSANLPGDMVVVWWGRSEDEVYPWSPLARDRDRANVLVYCLRGSSLHLACYCRTEMAPLSVSFSNVHPNVLLTIEQGFGKKGGVTVLSCVYEVERGALHRVTVTTIPLEAPLMAHAHNPSEDRLLLACNNGVLALHCDARGMTHVTKAGLIPSKIAWLDSGNIVAVGNERGQVQCFDLALSLVRTQLVMEDPNPQRILDLSEHFCHQQSLAKLAWAPSREAGTPYLLLVRYTRGPLACLRMDVGRGGLSVGALVSQYVKHRQLDEAINLLVSLNWEQEGPAAMTSLTTVVNHLLRLPLTPARETQIEAALASFHVPVQPLSHSVEEEFGPAVRALTRRFFFRVLRSGRLEKALRIAVDLKDYDCFLAVQYVAKRRGDTQVAASALQSARDLESCASSDSCNSVLCGESDATSGESCTESCSTCFSDSASASDSDDQGRVTVEGEGEGESAKDTTGVSSPPPDLLSTHLAPELQHLSVSSSSNNNSNNSGGVSTVPPPVPPPPPSFTGGPNQRPQTHTAAITSQDGTVTINIRQPHRPNHSSSPGPKSGSSSAKSSSHQRAPEHSPRTAGRGTQRTVRDVFYSSDPNEEFVDSETMSVFVDRPELRRQYDQAVYQEVSTEEEDGGTVKVVHFGVV</sequence>
<keyword evidence="5" id="KW-0963">Cytoplasm</keyword>
<evidence type="ECO:0000256" key="6">
    <source>
        <dbReference type="ARBA" id="ARBA00022574"/>
    </source>
</evidence>
<evidence type="ECO:0000256" key="12">
    <source>
        <dbReference type="ARBA" id="ARBA00023273"/>
    </source>
</evidence>
<evidence type="ECO:0000256" key="2">
    <source>
        <dbReference type="ARBA" id="ARBA00004430"/>
    </source>
</evidence>
<dbReference type="AlphaFoldDB" id="A0AAE1EY79"/>
<evidence type="ECO:0000256" key="1">
    <source>
        <dbReference type="ARBA" id="ARBA00004236"/>
    </source>
</evidence>
<gene>
    <name evidence="14" type="ORF">Pcinc_030418</name>
</gene>
<evidence type="ECO:0000313" key="15">
    <source>
        <dbReference type="Proteomes" id="UP001286313"/>
    </source>
</evidence>
<name>A0AAE1EY79_PETCI</name>
<evidence type="ECO:0000256" key="5">
    <source>
        <dbReference type="ARBA" id="ARBA00022490"/>
    </source>
</evidence>
<keyword evidence="15" id="KW-1185">Reference proteome</keyword>
<keyword evidence="6" id="KW-0853">WD repeat</keyword>
<reference evidence="14" key="1">
    <citation type="submission" date="2023-10" db="EMBL/GenBank/DDBJ databases">
        <title>Genome assemblies of two species of porcelain crab, Petrolisthes cinctipes and Petrolisthes manimaculis (Anomura: Porcellanidae).</title>
        <authorList>
            <person name="Angst P."/>
        </authorList>
    </citation>
    <scope>NUCLEOTIDE SEQUENCE</scope>
    <source>
        <strain evidence="14">PB745_01</strain>
        <tissue evidence="14">Gill</tissue>
    </source>
</reference>
<dbReference type="PANTHER" id="PTHR13667">
    <property type="entry name" value="HOMOLOC-13"/>
    <property type="match status" value="1"/>
</dbReference>